<protein>
    <submittedName>
        <fullName evidence="1">Uncharacterized protein</fullName>
    </submittedName>
</protein>
<reference evidence="1 2" key="1">
    <citation type="submission" date="2019-04" db="EMBL/GenBank/DDBJ databases">
        <title>Geobacter oryzae sp. nov., ferric-reducing bacteria isolated from paddy soil.</title>
        <authorList>
            <person name="Xu Z."/>
            <person name="Masuda Y."/>
            <person name="Itoh H."/>
            <person name="Senoo K."/>
        </authorList>
    </citation>
    <scope>NUCLEOTIDE SEQUENCE [LARGE SCALE GENOMIC DNA]</scope>
    <source>
        <strain evidence="1 2">Red111</strain>
    </source>
</reference>
<keyword evidence="2" id="KW-1185">Reference proteome</keyword>
<dbReference type="EMBL" id="SRSC01000001">
    <property type="protein sequence ID" value="TGU74691.1"/>
    <property type="molecule type" value="Genomic_DNA"/>
</dbReference>
<gene>
    <name evidence="1" type="ORF">E4633_04305</name>
</gene>
<organism evidence="1 2">
    <name type="scientific">Geomonas terrae</name>
    <dbReference type="NCBI Taxonomy" id="2562681"/>
    <lineage>
        <taxon>Bacteria</taxon>
        <taxon>Pseudomonadati</taxon>
        <taxon>Thermodesulfobacteriota</taxon>
        <taxon>Desulfuromonadia</taxon>
        <taxon>Geobacterales</taxon>
        <taxon>Geobacteraceae</taxon>
        <taxon>Geomonas</taxon>
    </lineage>
</organism>
<dbReference type="Proteomes" id="UP000306416">
    <property type="component" value="Unassembled WGS sequence"/>
</dbReference>
<evidence type="ECO:0000313" key="2">
    <source>
        <dbReference type="Proteomes" id="UP000306416"/>
    </source>
</evidence>
<evidence type="ECO:0000313" key="1">
    <source>
        <dbReference type="EMBL" id="TGU74691.1"/>
    </source>
</evidence>
<sequence length="650" mass="75407">MPDRLYLEQFGNVHALPVLHYRMEFAHLVREAFDRVKPDCVALELPQTLEEQFLRGIRRLPELSVLAYHVAAQSVFLLIEPADPLIEGARLALERKVPLHLVDIDLDSYPSHPDHLPDSYSVQRIGLEPFYREVAKLYRDIPPCEEDLRRERGMAYRLKQLSAQHERVLFICGMSHLERIRHSFDAPLAQPLTRTRREGITILNLHPECLHEVLAEYPFLSAVYETRRTALGPEPPANGHSLRKSFNAFELILGGKESIPEEEALAESVQRSAHRIGEEGEFPDRQKIMLRLFLEAARHYRQETGDKVHFWQKRAFFRFARNYALMTRMLLPDLFQMLAAARGCLDDNFAYAFFRLAARYHWQRETSDLPTIRLSADELWSSTKRIRFRPRERVRAKGFSHLKMMNRKKEKRPGDWLEGFDDPYICSYPPEDLSIEEYGRNLKRIGARQLSEEGSKSEPFTSSLLDGVDMRETLRNLHEGKIYVKENKRLKSGVGCVVVIFDEDKEGSRYPYCMTWLGEHAQESDMAFYATPPTDNIVGPGISRCEYGGFLLSYPPRRIVDVWHDPDYRHATGKGELLLLAALDYSLEKDVVYAAAKPPRSFMKQHAARLNKRIIYLPLGSLSPVALKKLRAFHILYGRDKRDIARDYIW</sequence>
<comment type="caution">
    <text evidence="1">The sequence shown here is derived from an EMBL/GenBank/DDBJ whole genome shotgun (WGS) entry which is preliminary data.</text>
</comment>
<proteinExistence type="predicted"/>
<name>A0A4S1CLP1_9BACT</name>
<dbReference type="AlphaFoldDB" id="A0A4S1CLP1"/>
<accession>A0A4S1CLP1</accession>
<dbReference type="RefSeq" id="WP_135869018.1">
    <property type="nucleotide sequence ID" value="NZ_SRSC01000001.1"/>
</dbReference>